<accession>A0A4U1CQD2</accession>
<dbReference type="InterPro" id="IPR023996">
    <property type="entry name" value="TonB-dep_OMP_SusC/RagA"/>
</dbReference>
<sequence length="1024" mass="112658">MRVFAHVNNLSIKATLRYLSIILLIGVSVQGYAQSTRIQGSVVDEQNLPVPGISIKVRGTTQGTTTGSDGKYVLTPAANTGMLEFSFLGYITQEKAYNGSQTIDVKMVPAQNNLNEIVVVGYGTQRRLSVVGAVDQITSAAIEGKPAPNLITALQGVSPNLTIQQRSNEPGQPLNINIRGVSTMGDNSPLVVIDGLVGGDINLLNPNDVESISVLKDAGAAAIYGSRSANGVLLITTKKGSKNSKSRINYNGLVGVQTPKVFWEPVAGYQNAILRNEANVNAGQLPIYSPEQIRNFQQQGDTEYFLDGILKDALQQNHSISLSGGSENSSYLVSAGFLDQRSNLVGQNFGLKRYNFRLNMTNEYGRLKLTSILAYAKSNIFDHSSNTSTLIVDASRVPLYYKLKDEQGRYLTNDVLSEFNPLGQLEAGGYRKYNNDNLFGNLNAEFRIIDFLKLRGVVGGTLNANHQHARTLRVDYFPSGVSGADRNTNDDNFKDLLINTQLLAEFSKTFNQKHIVSALVGVTNESYKSESNAIYRKFTDPELGTPVTETIIDPNSANSNQRTNETSLNSILGRANYSYNDIYYGEFSFRLDASSKFSQQNRSAFFPSFSVGYRISQEAFMENYRNKIGNLKIRGSYGILGNQNVGNYQYQTTYFFYNNAYGFNNTAVNGTGINFANNNLRWEKAATLNIGVDASFFKNTLTVSLDYFNKKTSDILIPPIVPGAFGSGLPTYNAGEMRNEGWDASINYRIDGKVLKHTIGLNLADSKNKVLKIDGGTQFNNSDEMTYITQVGLPFHSYVGLKRDGYFQTLEEAAVGPKPAGLNVGPGDIRFVDVNGDNVIDDRDRYVLGNPFPRYTFGINYNLQVKGFDLGIFIQGVGRRSAFVRGELIEPFHFNYGQTAYKNNLDYWTPTNPNAAYPRLSANGSASNTNNFRRGSDLYLFNAAYARLKNVQLGYTLPTATSKKLGMQKCRAYFSGTNLLTLSKLGFLDPEATEFNSNLQSGGANSGRSYPTPVYIGFGLDVTF</sequence>
<dbReference type="SUPFAM" id="SSF56935">
    <property type="entry name" value="Porins"/>
    <property type="match status" value="1"/>
</dbReference>
<dbReference type="EMBL" id="SWBR01000002">
    <property type="protein sequence ID" value="TKC09874.1"/>
    <property type="molecule type" value="Genomic_DNA"/>
</dbReference>
<feature type="domain" description="TonB-dependent receptor-like beta-barrel" evidence="10">
    <location>
        <begin position="407"/>
        <end position="866"/>
    </location>
</feature>
<dbReference type="RefSeq" id="WP_136839452.1">
    <property type="nucleotide sequence ID" value="NZ_SWBR01000002.1"/>
</dbReference>
<evidence type="ECO:0000256" key="4">
    <source>
        <dbReference type="ARBA" id="ARBA00022692"/>
    </source>
</evidence>
<dbReference type="GO" id="GO:0009279">
    <property type="term" value="C:cell outer membrane"/>
    <property type="evidence" value="ECO:0007669"/>
    <property type="project" value="UniProtKB-SubCell"/>
</dbReference>
<dbReference type="Pfam" id="PF07715">
    <property type="entry name" value="Plug"/>
    <property type="match status" value="1"/>
</dbReference>
<evidence type="ECO:0000256" key="6">
    <source>
        <dbReference type="ARBA" id="ARBA00023136"/>
    </source>
</evidence>
<keyword evidence="3 8" id="KW-1134">Transmembrane beta strand</keyword>
<keyword evidence="5 9" id="KW-0798">TonB box</keyword>
<protein>
    <submittedName>
        <fullName evidence="12">TonB-dependent receptor</fullName>
    </submittedName>
</protein>
<dbReference type="InterPro" id="IPR036942">
    <property type="entry name" value="Beta-barrel_TonB_sf"/>
</dbReference>
<dbReference type="Gene3D" id="2.170.130.10">
    <property type="entry name" value="TonB-dependent receptor, plug domain"/>
    <property type="match status" value="1"/>
</dbReference>
<comment type="similarity">
    <text evidence="8 9">Belongs to the TonB-dependent receptor family.</text>
</comment>
<keyword evidence="13" id="KW-1185">Reference proteome</keyword>
<evidence type="ECO:0000256" key="5">
    <source>
        <dbReference type="ARBA" id="ARBA00023077"/>
    </source>
</evidence>
<dbReference type="NCBIfam" id="TIGR04056">
    <property type="entry name" value="OMP_RagA_SusC"/>
    <property type="match status" value="1"/>
</dbReference>
<dbReference type="SUPFAM" id="SSF49464">
    <property type="entry name" value="Carboxypeptidase regulatory domain-like"/>
    <property type="match status" value="1"/>
</dbReference>
<gene>
    <name evidence="12" type="ORF">FA048_06575</name>
</gene>
<keyword evidence="2 8" id="KW-0813">Transport</keyword>
<dbReference type="OrthoDB" id="899266at2"/>
<name>A0A4U1CQD2_9SPHI</name>
<dbReference type="Pfam" id="PF00593">
    <property type="entry name" value="TonB_dep_Rec_b-barrel"/>
    <property type="match status" value="1"/>
</dbReference>
<comment type="subcellular location">
    <subcellularLocation>
        <location evidence="1 8">Cell outer membrane</location>
        <topology evidence="1 8">Multi-pass membrane protein</topology>
    </subcellularLocation>
</comment>
<feature type="domain" description="TonB-dependent receptor plug" evidence="11">
    <location>
        <begin position="129"/>
        <end position="232"/>
    </location>
</feature>
<dbReference type="InterPro" id="IPR008969">
    <property type="entry name" value="CarboxyPept-like_regulatory"/>
</dbReference>
<evidence type="ECO:0000313" key="12">
    <source>
        <dbReference type="EMBL" id="TKC09874.1"/>
    </source>
</evidence>
<comment type="caution">
    <text evidence="12">The sequence shown here is derived from an EMBL/GenBank/DDBJ whole genome shotgun (WGS) entry which is preliminary data.</text>
</comment>
<evidence type="ECO:0000256" key="1">
    <source>
        <dbReference type="ARBA" id="ARBA00004571"/>
    </source>
</evidence>
<dbReference type="InterPro" id="IPR039426">
    <property type="entry name" value="TonB-dep_rcpt-like"/>
</dbReference>
<keyword evidence="6 8" id="KW-0472">Membrane</keyword>
<dbReference type="Proteomes" id="UP000309488">
    <property type="component" value="Unassembled WGS sequence"/>
</dbReference>
<keyword evidence="7 8" id="KW-0998">Cell outer membrane</keyword>
<evidence type="ECO:0000256" key="8">
    <source>
        <dbReference type="PROSITE-ProRule" id="PRU01360"/>
    </source>
</evidence>
<organism evidence="12 13">
    <name type="scientific">Pedobacter polaris</name>
    <dbReference type="NCBI Taxonomy" id="2571273"/>
    <lineage>
        <taxon>Bacteria</taxon>
        <taxon>Pseudomonadati</taxon>
        <taxon>Bacteroidota</taxon>
        <taxon>Sphingobacteriia</taxon>
        <taxon>Sphingobacteriales</taxon>
        <taxon>Sphingobacteriaceae</taxon>
        <taxon>Pedobacter</taxon>
    </lineage>
</organism>
<dbReference type="NCBIfam" id="TIGR04057">
    <property type="entry name" value="SusC_RagA_signa"/>
    <property type="match status" value="1"/>
</dbReference>
<keyword evidence="12" id="KW-0675">Receptor</keyword>
<evidence type="ECO:0000313" key="13">
    <source>
        <dbReference type="Proteomes" id="UP000309488"/>
    </source>
</evidence>
<evidence type="ECO:0000259" key="11">
    <source>
        <dbReference type="Pfam" id="PF07715"/>
    </source>
</evidence>
<dbReference type="AlphaFoldDB" id="A0A4U1CQD2"/>
<proteinExistence type="inferred from homology"/>
<evidence type="ECO:0000256" key="2">
    <source>
        <dbReference type="ARBA" id="ARBA00022448"/>
    </source>
</evidence>
<dbReference type="InterPro" id="IPR012910">
    <property type="entry name" value="Plug_dom"/>
</dbReference>
<evidence type="ECO:0000256" key="7">
    <source>
        <dbReference type="ARBA" id="ARBA00023237"/>
    </source>
</evidence>
<evidence type="ECO:0000256" key="3">
    <source>
        <dbReference type="ARBA" id="ARBA00022452"/>
    </source>
</evidence>
<keyword evidence="4 8" id="KW-0812">Transmembrane</keyword>
<dbReference type="InterPro" id="IPR000531">
    <property type="entry name" value="Beta-barrel_TonB"/>
</dbReference>
<evidence type="ECO:0000256" key="9">
    <source>
        <dbReference type="RuleBase" id="RU003357"/>
    </source>
</evidence>
<evidence type="ECO:0000259" key="10">
    <source>
        <dbReference type="Pfam" id="PF00593"/>
    </source>
</evidence>
<dbReference type="Pfam" id="PF13715">
    <property type="entry name" value="CarbopepD_reg_2"/>
    <property type="match status" value="1"/>
</dbReference>
<dbReference type="Gene3D" id="2.60.40.1120">
    <property type="entry name" value="Carboxypeptidase-like, regulatory domain"/>
    <property type="match status" value="1"/>
</dbReference>
<dbReference type="PROSITE" id="PS52016">
    <property type="entry name" value="TONB_DEPENDENT_REC_3"/>
    <property type="match status" value="1"/>
</dbReference>
<reference evidence="12 13" key="1">
    <citation type="submission" date="2019-04" db="EMBL/GenBank/DDBJ databases">
        <title>Pedobacter sp. RP-3-22 sp. nov., isolated from Arctic soil.</title>
        <authorList>
            <person name="Dahal R.H."/>
            <person name="Kim D.-U."/>
        </authorList>
    </citation>
    <scope>NUCLEOTIDE SEQUENCE [LARGE SCALE GENOMIC DNA]</scope>
    <source>
        <strain evidence="12 13">RP-3-22</strain>
    </source>
</reference>
<dbReference type="Gene3D" id="2.40.170.20">
    <property type="entry name" value="TonB-dependent receptor, beta-barrel domain"/>
    <property type="match status" value="1"/>
</dbReference>
<dbReference type="InterPro" id="IPR023997">
    <property type="entry name" value="TonB-dep_OMP_SusC/RagA_CS"/>
</dbReference>
<dbReference type="InterPro" id="IPR037066">
    <property type="entry name" value="Plug_dom_sf"/>
</dbReference>